<feature type="domain" description="Anti-sigma K factor RskA C-terminal" evidence="12">
    <location>
        <begin position="140"/>
        <end position="275"/>
    </location>
</feature>
<dbReference type="Proteomes" id="UP000321379">
    <property type="component" value="Unassembled WGS sequence"/>
</dbReference>
<comment type="caution">
    <text evidence="13">The sequence shown here is derived from an EMBL/GenBank/DDBJ whole genome shotgun (WGS) entry which is preliminary data.</text>
</comment>
<protein>
    <recommendedName>
        <fullName evidence="10">Regulator of SigK</fullName>
    </recommendedName>
    <alternativeName>
        <fullName evidence="9">Sigma-K anti-sigma factor RskA</fullName>
    </alternativeName>
</protein>
<evidence type="ECO:0000256" key="1">
    <source>
        <dbReference type="ARBA" id="ARBA00004167"/>
    </source>
</evidence>
<evidence type="ECO:0000256" key="10">
    <source>
        <dbReference type="ARBA" id="ARBA00030803"/>
    </source>
</evidence>
<dbReference type="InterPro" id="IPR051474">
    <property type="entry name" value="Anti-sigma-K/W_factor"/>
</dbReference>
<evidence type="ECO:0000313" key="13">
    <source>
        <dbReference type="EMBL" id="TXN32662.1"/>
    </source>
</evidence>
<evidence type="ECO:0000256" key="11">
    <source>
        <dbReference type="SAM" id="Phobius"/>
    </source>
</evidence>
<dbReference type="GO" id="GO:0006417">
    <property type="term" value="P:regulation of translation"/>
    <property type="evidence" value="ECO:0007669"/>
    <property type="project" value="TreeGrafter"/>
</dbReference>
<dbReference type="AlphaFoldDB" id="A0A5C8UWB2"/>
<dbReference type="Pfam" id="PF10099">
    <property type="entry name" value="RskA_C"/>
    <property type="match status" value="1"/>
</dbReference>
<gene>
    <name evidence="13" type="ORF">FVP33_00885</name>
</gene>
<name>A0A5C8UWB2_9MICO</name>
<keyword evidence="6" id="KW-0805">Transcription regulation</keyword>
<dbReference type="Gene3D" id="1.10.10.1320">
    <property type="entry name" value="Anti-sigma factor, zinc-finger domain"/>
    <property type="match status" value="1"/>
</dbReference>
<dbReference type="PANTHER" id="PTHR37461">
    <property type="entry name" value="ANTI-SIGMA-K FACTOR RSKA"/>
    <property type="match status" value="1"/>
</dbReference>
<dbReference type="EMBL" id="VRMG01000002">
    <property type="protein sequence ID" value="TXN32662.1"/>
    <property type="molecule type" value="Genomic_DNA"/>
</dbReference>
<comment type="subcellular location">
    <subcellularLocation>
        <location evidence="2">Cell membrane</location>
    </subcellularLocation>
    <subcellularLocation>
        <location evidence="1">Membrane</location>
        <topology evidence="1">Single-pass membrane protein</topology>
    </subcellularLocation>
</comment>
<dbReference type="InterPro" id="IPR018764">
    <property type="entry name" value="RskA_C"/>
</dbReference>
<feature type="transmembrane region" description="Helical" evidence="11">
    <location>
        <begin position="136"/>
        <end position="158"/>
    </location>
</feature>
<keyword evidence="14" id="KW-1185">Reference proteome</keyword>
<evidence type="ECO:0000259" key="12">
    <source>
        <dbReference type="Pfam" id="PF10099"/>
    </source>
</evidence>
<evidence type="ECO:0000256" key="5">
    <source>
        <dbReference type="ARBA" id="ARBA00022989"/>
    </source>
</evidence>
<dbReference type="GO" id="GO:0005886">
    <property type="term" value="C:plasma membrane"/>
    <property type="evidence" value="ECO:0007669"/>
    <property type="project" value="UniProtKB-SubCell"/>
</dbReference>
<evidence type="ECO:0000256" key="9">
    <source>
        <dbReference type="ARBA" id="ARBA00029829"/>
    </source>
</evidence>
<evidence type="ECO:0000256" key="2">
    <source>
        <dbReference type="ARBA" id="ARBA00004236"/>
    </source>
</evidence>
<organism evidence="13 14">
    <name type="scientific">Lacisediminihabitans profunda</name>
    <dbReference type="NCBI Taxonomy" id="2594790"/>
    <lineage>
        <taxon>Bacteria</taxon>
        <taxon>Bacillati</taxon>
        <taxon>Actinomycetota</taxon>
        <taxon>Actinomycetes</taxon>
        <taxon>Micrococcales</taxon>
        <taxon>Microbacteriaceae</taxon>
        <taxon>Lacisediminihabitans</taxon>
    </lineage>
</organism>
<keyword evidence="5 11" id="KW-1133">Transmembrane helix</keyword>
<evidence type="ECO:0000313" key="14">
    <source>
        <dbReference type="Proteomes" id="UP000321379"/>
    </source>
</evidence>
<dbReference type="RefSeq" id="WP_147781759.1">
    <property type="nucleotide sequence ID" value="NZ_VRMG01000002.1"/>
</dbReference>
<evidence type="ECO:0000256" key="6">
    <source>
        <dbReference type="ARBA" id="ARBA00023015"/>
    </source>
</evidence>
<accession>A0A5C8UWB2</accession>
<keyword evidence="7 11" id="KW-0472">Membrane</keyword>
<sequence>MSDRNELHLLAGAYALGALDDTDRARFEEYLLTSEEARTEVASLSDTAVILGLASTPEAPPAGLKGRLMAQIAVTPQLAPPGGTDAPVPTAVPGADTTAAPLDNAEPSADAARAIRKSSESPAQAKATARWYTRPATVLLAAAAAVALFVGGNLLGLANANDGQQLATKFAELTSASDVQRSVSPVAGGGTATLFWSLDLERSAVVIDKLPALPAGKTYQLWYIDTAGAKPAGTFDAARSGSTVRVLDGAIVSGDTVGITVEPSGGSKKPTTKPIVAIPSA</sequence>
<keyword evidence="4 11" id="KW-0812">Transmembrane</keyword>
<evidence type="ECO:0000256" key="4">
    <source>
        <dbReference type="ARBA" id="ARBA00022692"/>
    </source>
</evidence>
<evidence type="ECO:0000256" key="3">
    <source>
        <dbReference type="ARBA" id="ARBA00022475"/>
    </source>
</evidence>
<evidence type="ECO:0000256" key="8">
    <source>
        <dbReference type="ARBA" id="ARBA00023163"/>
    </source>
</evidence>
<dbReference type="GO" id="GO:0016989">
    <property type="term" value="F:sigma factor antagonist activity"/>
    <property type="evidence" value="ECO:0007669"/>
    <property type="project" value="TreeGrafter"/>
</dbReference>
<evidence type="ECO:0000256" key="7">
    <source>
        <dbReference type="ARBA" id="ARBA00023136"/>
    </source>
</evidence>
<keyword evidence="3" id="KW-1003">Cell membrane</keyword>
<keyword evidence="8" id="KW-0804">Transcription</keyword>
<reference evidence="13 14" key="1">
    <citation type="submission" date="2019-08" db="EMBL/GenBank/DDBJ databases">
        <title>Bacterial whole genome sequence for Glaciihabitans sp. CHu50b-6-2.</title>
        <authorList>
            <person name="Jin L."/>
        </authorList>
    </citation>
    <scope>NUCLEOTIDE SEQUENCE [LARGE SCALE GENOMIC DNA]</scope>
    <source>
        <strain evidence="13 14">CHu50b-6-2</strain>
    </source>
</reference>
<proteinExistence type="predicted"/>
<dbReference type="InterPro" id="IPR041916">
    <property type="entry name" value="Anti_sigma_zinc_sf"/>
</dbReference>
<dbReference type="PANTHER" id="PTHR37461:SF1">
    <property type="entry name" value="ANTI-SIGMA-K FACTOR RSKA"/>
    <property type="match status" value="1"/>
</dbReference>